<keyword evidence="3" id="KW-1185">Reference proteome</keyword>
<dbReference type="PANTHER" id="PTHR10953:SF102">
    <property type="entry name" value="ADENYLYLTRANSFERASE AND SULFURTRANSFERASE MOCS3"/>
    <property type="match status" value="1"/>
</dbReference>
<dbReference type="Proteomes" id="UP000321820">
    <property type="component" value="Chromosome"/>
</dbReference>
<reference evidence="2 3" key="1">
    <citation type="submission" date="2019-08" db="EMBL/GenBank/DDBJ databases">
        <title>Complete genome sequence of Terriglobus albidus strain ORNL.</title>
        <authorList>
            <person name="Podar M."/>
        </authorList>
    </citation>
    <scope>NUCLEOTIDE SEQUENCE [LARGE SCALE GENOMIC DNA]</scope>
    <source>
        <strain evidence="2 3">ORNL</strain>
    </source>
</reference>
<dbReference type="InterPro" id="IPR035985">
    <property type="entry name" value="Ubiquitin-activating_enz"/>
</dbReference>
<dbReference type="GO" id="GO:0032446">
    <property type="term" value="P:protein modification by small protein conjugation"/>
    <property type="evidence" value="ECO:0007669"/>
    <property type="project" value="TreeGrafter"/>
</dbReference>
<dbReference type="Pfam" id="PF00899">
    <property type="entry name" value="ThiF"/>
    <property type="match status" value="1"/>
</dbReference>
<dbReference type="GO" id="GO:0004792">
    <property type="term" value="F:thiosulfate-cyanide sulfurtransferase activity"/>
    <property type="evidence" value="ECO:0007669"/>
    <property type="project" value="TreeGrafter"/>
</dbReference>
<dbReference type="AlphaFoldDB" id="A0A5B9E680"/>
<dbReference type="InterPro" id="IPR000594">
    <property type="entry name" value="ThiF_NAD_FAD-bd"/>
</dbReference>
<accession>A0A5B9E680</accession>
<feature type="domain" description="THIF-type NAD/FAD binding fold" evidence="1">
    <location>
        <begin position="20"/>
        <end position="257"/>
    </location>
</feature>
<dbReference type="GO" id="GO:0016779">
    <property type="term" value="F:nucleotidyltransferase activity"/>
    <property type="evidence" value="ECO:0007669"/>
    <property type="project" value="UniProtKB-KW"/>
</dbReference>
<evidence type="ECO:0000259" key="1">
    <source>
        <dbReference type="Pfam" id="PF00899"/>
    </source>
</evidence>
<evidence type="ECO:0000313" key="3">
    <source>
        <dbReference type="Proteomes" id="UP000321820"/>
    </source>
</evidence>
<name>A0A5B9E680_9BACT</name>
<dbReference type="PANTHER" id="PTHR10953">
    <property type="entry name" value="UBIQUITIN-ACTIVATING ENZYME E1"/>
    <property type="match status" value="1"/>
</dbReference>
<keyword evidence="2" id="KW-0548">Nucleotidyltransferase</keyword>
<evidence type="ECO:0000313" key="2">
    <source>
        <dbReference type="EMBL" id="QEE27309.1"/>
    </source>
</evidence>
<dbReference type="KEGG" id="talb:FTW19_04350"/>
<dbReference type="InterPro" id="IPR045886">
    <property type="entry name" value="ThiF/MoeB/HesA"/>
</dbReference>
<dbReference type="SUPFAM" id="SSF69572">
    <property type="entry name" value="Activating enzymes of the ubiquitin-like proteins"/>
    <property type="match status" value="1"/>
</dbReference>
<proteinExistence type="predicted"/>
<protein>
    <submittedName>
        <fullName evidence="2">ThiF family adenylyltransferase</fullName>
    </submittedName>
</protein>
<dbReference type="Gene3D" id="3.40.50.720">
    <property type="entry name" value="NAD(P)-binding Rossmann-like Domain"/>
    <property type="match status" value="1"/>
</dbReference>
<dbReference type="RefSeq" id="WP_147646502.1">
    <property type="nucleotide sequence ID" value="NZ_CP042806.1"/>
</dbReference>
<keyword evidence="2" id="KW-0808">Transferase</keyword>
<dbReference type="OrthoDB" id="9804286at2"/>
<sequence length="406" mass="44559">MTETLTLRTELEEDRFSRFRLIPWWDQAKIQSARVLVIGAGALGNEILKNLALLGFLNIVIVDLDSIETSNLSRSVLFRASDVGSAKADAAARGYGNLLPEATVLPLAANVMQDCGLGLFAWADLIIAGLDNREARLWINRAAWKVGRPWIDGAIEGINGVARVFLPNQPPCYECTLGETDWAILNRRMSCNLLLHEAQPQGRVPTTPTISSVIAGIQVQELVKVLHGLPTLAGKGYVFEGLQHTSYVTQYTENPDCMSHASLENIVELGESSSEITLAELMRRGQEHLGVSETVIEFSRDIIWRLRCPRCGAIDDLFAPVGSVDFNRGRCLACSPDSAEPQMRIVDLLTGYRGEPELAGRTLDQLGLPLFDVFTVRSNDSEVNYLIAGDAAEVLGPLVREKEFAV</sequence>
<organism evidence="2 3">
    <name type="scientific">Terriglobus albidus</name>
    <dbReference type="NCBI Taxonomy" id="1592106"/>
    <lineage>
        <taxon>Bacteria</taxon>
        <taxon>Pseudomonadati</taxon>
        <taxon>Acidobacteriota</taxon>
        <taxon>Terriglobia</taxon>
        <taxon>Terriglobales</taxon>
        <taxon>Acidobacteriaceae</taxon>
        <taxon>Terriglobus</taxon>
    </lineage>
</organism>
<gene>
    <name evidence="2" type="ORF">FTW19_04350</name>
</gene>
<dbReference type="GO" id="GO:0005737">
    <property type="term" value="C:cytoplasm"/>
    <property type="evidence" value="ECO:0007669"/>
    <property type="project" value="TreeGrafter"/>
</dbReference>
<dbReference type="GO" id="GO:0008641">
    <property type="term" value="F:ubiquitin-like modifier activating enzyme activity"/>
    <property type="evidence" value="ECO:0007669"/>
    <property type="project" value="InterPro"/>
</dbReference>
<dbReference type="EMBL" id="CP042806">
    <property type="protein sequence ID" value="QEE27309.1"/>
    <property type="molecule type" value="Genomic_DNA"/>
</dbReference>